<evidence type="ECO:0000313" key="7">
    <source>
        <dbReference type="Proteomes" id="UP000295674"/>
    </source>
</evidence>
<name>A0A4R4VKW6_9PSEU</name>
<feature type="domain" description="HTH tetR-type" evidence="5">
    <location>
        <begin position="3"/>
        <end position="63"/>
    </location>
</feature>
<dbReference type="PANTHER" id="PTHR30055:SF234">
    <property type="entry name" value="HTH-TYPE TRANSCRIPTIONAL REGULATOR BETI"/>
    <property type="match status" value="1"/>
</dbReference>
<dbReference type="GO" id="GO:0000976">
    <property type="term" value="F:transcription cis-regulatory region binding"/>
    <property type="evidence" value="ECO:0007669"/>
    <property type="project" value="TreeGrafter"/>
</dbReference>
<dbReference type="InterPro" id="IPR050109">
    <property type="entry name" value="HTH-type_TetR-like_transc_reg"/>
</dbReference>
<keyword evidence="3" id="KW-0804">Transcription</keyword>
<dbReference type="SUPFAM" id="SSF46689">
    <property type="entry name" value="Homeodomain-like"/>
    <property type="match status" value="1"/>
</dbReference>
<dbReference type="GO" id="GO:0003700">
    <property type="term" value="F:DNA-binding transcription factor activity"/>
    <property type="evidence" value="ECO:0007669"/>
    <property type="project" value="TreeGrafter"/>
</dbReference>
<sequence>MRALLRDRLLDAAFELTCSHGWQAVTMGRIAERVGVSRKSVYNEIGTKNDLGVALIARETERFLAGVSAQLQAHPGDPGRGLPAATGFVMRTAADNPLVKAVALGAPGGNNDLLPLLTTHPEPVLQPALARIQADAAVLYPQLPPDTRVWLIEVFVRLTLSHLTQPVGPVEDAVAQIRTLVAHATTATIETGSDMSEETTKR</sequence>
<proteinExistence type="predicted"/>
<dbReference type="PANTHER" id="PTHR30055">
    <property type="entry name" value="HTH-TYPE TRANSCRIPTIONAL REGULATOR RUTR"/>
    <property type="match status" value="1"/>
</dbReference>
<keyword evidence="2 4" id="KW-0238">DNA-binding</keyword>
<dbReference type="EMBL" id="SMKS01000017">
    <property type="protein sequence ID" value="TDD06398.1"/>
    <property type="molecule type" value="Genomic_DNA"/>
</dbReference>
<evidence type="ECO:0000256" key="4">
    <source>
        <dbReference type="PROSITE-ProRule" id="PRU00335"/>
    </source>
</evidence>
<dbReference type="InterPro" id="IPR001647">
    <property type="entry name" value="HTH_TetR"/>
</dbReference>
<feature type="DNA-binding region" description="H-T-H motif" evidence="4">
    <location>
        <begin position="26"/>
        <end position="45"/>
    </location>
</feature>
<evidence type="ECO:0000313" key="6">
    <source>
        <dbReference type="EMBL" id="TDD06398.1"/>
    </source>
</evidence>
<dbReference type="Proteomes" id="UP000295674">
    <property type="component" value="Unassembled WGS sequence"/>
</dbReference>
<comment type="caution">
    <text evidence="6">The sequence shown here is derived from an EMBL/GenBank/DDBJ whole genome shotgun (WGS) entry which is preliminary data.</text>
</comment>
<dbReference type="InterPro" id="IPR040611">
    <property type="entry name" value="AlkX_C"/>
</dbReference>
<evidence type="ECO:0000256" key="2">
    <source>
        <dbReference type="ARBA" id="ARBA00023125"/>
    </source>
</evidence>
<dbReference type="OrthoDB" id="4371863at2"/>
<evidence type="ECO:0000256" key="1">
    <source>
        <dbReference type="ARBA" id="ARBA00023015"/>
    </source>
</evidence>
<protein>
    <submittedName>
        <fullName evidence="6">TetR/AcrR family transcriptional regulator</fullName>
    </submittedName>
</protein>
<keyword evidence="7" id="KW-1185">Reference proteome</keyword>
<dbReference type="Gene3D" id="1.10.357.10">
    <property type="entry name" value="Tetracycline Repressor, domain 2"/>
    <property type="match status" value="1"/>
</dbReference>
<dbReference type="InterPro" id="IPR009057">
    <property type="entry name" value="Homeodomain-like_sf"/>
</dbReference>
<evidence type="ECO:0000256" key="3">
    <source>
        <dbReference type="ARBA" id="ARBA00023163"/>
    </source>
</evidence>
<dbReference type="AlphaFoldDB" id="A0A4R4VKW6"/>
<dbReference type="Pfam" id="PF18556">
    <property type="entry name" value="TetR_C_35"/>
    <property type="match status" value="1"/>
</dbReference>
<dbReference type="PROSITE" id="PS50977">
    <property type="entry name" value="HTH_TETR_2"/>
    <property type="match status" value="1"/>
</dbReference>
<gene>
    <name evidence="6" type="ORF">E1181_12570</name>
</gene>
<dbReference type="PRINTS" id="PR00455">
    <property type="entry name" value="HTHTETR"/>
</dbReference>
<organism evidence="6 7">
    <name type="scientific">Saccharopolyspora terrae</name>
    <dbReference type="NCBI Taxonomy" id="2530384"/>
    <lineage>
        <taxon>Bacteria</taxon>
        <taxon>Bacillati</taxon>
        <taxon>Actinomycetota</taxon>
        <taxon>Actinomycetes</taxon>
        <taxon>Pseudonocardiales</taxon>
        <taxon>Pseudonocardiaceae</taxon>
        <taxon>Saccharopolyspora</taxon>
    </lineage>
</organism>
<accession>A0A4R4VKW6</accession>
<reference evidence="6 7" key="1">
    <citation type="submission" date="2019-03" db="EMBL/GenBank/DDBJ databases">
        <title>Draft genome sequences of novel Actinobacteria.</title>
        <authorList>
            <person name="Sahin N."/>
            <person name="Ay H."/>
            <person name="Saygin H."/>
        </authorList>
    </citation>
    <scope>NUCLEOTIDE SEQUENCE [LARGE SCALE GENOMIC DNA]</scope>
    <source>
        <strain evidence="6 7">16K309</strain>
    </source>
</reference>
<evidence type="ECO:0000259" key="5">
    <source>
        <dbReference type="PROSITE" id="PS50977"/>
    </source>
</evidence>
<keyword evidence="1" id="KW-0805">Transcription regulation</keyword>
<dbReference type="Pfam" id="PF00440">
    <property type="entry name" value="TetR_N"/>
    <property type="match status" value="1"/>
</dbReference>